<dbReference type="CDD" id="cd01428">
    <property type="entry name" value="ADK"/>
    <property type="match status" value="1"/>
</dbReference>
<organism evidence="8 9">
    <name type="scientific">Candidatus Uhrbacteria bacterium RIFCSPLOWO2_02_FULL_49_11</name>
    <dbReference type="NCBI Taxonomy" id="1802409"/>
    <lineage>
        <taxon>Bacteria</taxon>
        <taxon>Candidatus Uhriibacteriota</taxon>
    </lineage>
</organism>
<proteinExistence type="inferred from homology"/>
<dbReference type="Gene3D" id="3.40.50.300">
    <property type="entry name" value="P-loop containing nucleotide triphosphate hydrolases"/>
    <property type="match status" value="1"/>
</dbReference>
<feature type="region of interest" description="NMP" evidence="5">
    <location>
        <begin position="39"/>
        <end position="68"/>
    </location>
</feature>
<comment type="pathway">
    <text evidence="5">Purine metabolism; AMP biosynthesis via salvage pathway; AMP from ADP: step 1/1.</text>
</comment>
<evidence type="ECO:0000256" key="6">
    <source>
        <dbReference type="RuleBase" id="RU003330"/>
    </source>
</evidence>
<dbReference type="InterPro" id="IPR000850">
    <property type="entry name" value="Adenylat/UMP-CMP_kin"/>
</dbReference>
<gene>
    <name evidence="5" type="primary">adk</name>
    <name evidence="8" type="ORF">A3I42_01280</name>
</gene>
<evidence type="ECO:0000256" key="7">
    <source>
        <dbReference type="RuleBase" id="RU003331"/>
    </source>
</evidence>
<dbReference type="HAMAP" id="MF_00235">
    <property type="entry name" value="Adenylate_kinase_Adk"/>
    <property type="match status" value="1"/>
</dbReference>
<keyword evidence="4 5" id="KW-0418">Kinase</keyword>
<comment type="caution">
    <text evidence="8">The sequence shown here is derived from an EMBL/GenBank/DDBJ whole genome shotgun (WGS) entry which is preliminary data.</text>
</comment>
<comment type="domain">
    <text evidence="5">Consists of three domains, a large central CORE domain and two small peripheral domains, NMPbind and LID, which undergo movements during catalysis. The LID domain closes over the site of phosphoryl transfer upon ATP binding. Assembling and dissambling the active center during each catalytic cycle provides an effective means to prevent ATP hydrolysis.</text>
</comment>
<feature type="binding site" evidence="5">
    <location>
        <position position="175"/>
    </location>
    <ligand>
        <name>AMP</name>
        <dbReference type="ChEBI" id="CHEBI:456215"/>
    </ligand>
</feature>
<evidence type="ECO:0000256" key="5">
    <source>
        <dbReference type="HAMAP-Rule" id="MF_00235"/>
    </source>
</evidence>
<dbReference type="PROSITE" id="PS00113">
    <property type="entry name" value="ADENYLATE_KINASE"/>
    <property type="match status" value="1"/>
</dbReference>
<dbReference type="PANTHER" id="PTHR23359">
    <property type="entry name" value="NUCLEOTIDE KINASE"/>
    <property type="match status" value="1"/>
</dbReference>
<name>A0A1F7VCU2_9BACT</name>
<feature type="binding site" evidence="5">
    <location>
        <position position="101"/>
    </location>
    <ligand>
        <name>AMP</name>
        <dbReference type="ChEBI" id="CHEBI:456215"/>
    </ligand>
</feature>
<comment type="catalytic activity">
    <reaction evidence="5 7">
        <text>AMP + ATP = 2 ADP</text>
        <dbReference type="Rhea" id="RHEA:12973"/>
        <dbReference type="ChEBI" id="CHEBI:30616"/>
        <dbReference type="ChEBI" id="CHEBI:456215"/>
        <dbReference type="ChEBI" id="CHEBI:456216"/>
        <dbReference type="EC" id="2.7.4.3"/>
    </reaction>
</comment>
<comment type="function">
    <text evidence="5">Catalyzes the reversible transfer of the terminal phosphate group between ATP and AMP. Plays an important role in cellular energy homeostasis and in adenine nucleotide metabolism.</text>
</comment>
<comment type="caution">
    <text evidence="5">Lacks conserved residue(s) required for the propagation of feature annotation.</text>
</comment>
<evidence type="ECO:0000256" key="1">
    <source>
        <dbReference type="ARBA" id="ARBA00022679"/>
    </source>
</evidence>
<dbReference type="Pfam" id="PF00406">
    <property type="entry name" value="ADK"/>
    <property type="match status" value="1"/>
</dbReference>
<keyword evidence="2 5" id="KW-0545">Nucleotide biosynthesis</keyword>
<dbReference type="GO" id="GO:0005524">
    <property type="term" value="F:ATP binding"/>
    <property type="evidence" value="ECO:0007669"/>
    <property type="project" value="UniProtKB-UniRule"/>
</dbReference>
<keyword evidence="1 5" id="KW-0808">Transferase</keyword>
<dbReference type="AlphaFoldDB" id="A0A1F7VCU2"/>
<protein>
    <recommendedName>
        <fullName evidence="5 7">Adenylate kinase</fullName>
        <shortName evidence="5">AK</shortName>
        <ecNumber evidence="5 7">2.7.4.3</ecNumber>
    </recommendedName>
    <alternativeName>
        <fullName evidence="5">ATP-AMP transphosphorylase</fullName>
    </alternativeName>
    <alternativeName>
        <fullName evidence="5">ATP:AMP phosphotransferase</fullName>
    </alternativeName>
    <alternativeName>
        <fullName evidence="5">Adenylate monophosphate kinase</fullName>
    </alternativeName>
</protein>
<feature type="binding site" evidence="5">
    <location>
        <begin position="66"/>
        <end position="68"/>
    </location>
    <ligand>
        <name>AMP</name>
        <dbReference type="ChEBI" id="CHEBI:456215"/>
    </ligand>
</feature>
<dbReference type="Proteomes" id="UP000178264">
    <property type="component" value="Unassembled WGS sequence"/>
</dbReference>
<sequence length="219" mass="24886">MESHAKDEPLTVILFGSAGSGKGTQGDFLLKALNLEKVEGGELVREKAKEGSELGRHVKEVHESGKYLPDEEILHLVEEKIISVPSYRGLLIDGYPRRVGQARQLEEMLRRLGRTNVKALVIEVQGEELKRRLLNRSVCVNGHILIGRNFTRCPIDGAAVEVRDYDTNEQAIMKRIQFYQEEVVPTIEYFRTKGWVVEVNGEQSVEEVRKEIFKKLSIT</sequence>
<keyword evidence="5 7" id="KW-0067">ATP-binding</keyword>
<dbReference type="InterPro" id="IPR033690">
    <property type="entry name" value="Adenylat_kinase_CS"/>
</dbReference>
<evidence type="ECO:0000313" key="9">
    <source>
        <dbReference type="Proteomes" id="UP000178264"/>
    </source>
</evidence>
<dbReference type="EMBL" id="MGER01000035">
    <property type="protein sequence ID" value="OGL88370.1"/>
    <property type="molecule type" value="Genomic_DNA"/>
</dbReference>
<evidence type="ECO:0000313" key="8">
    <source>
        <dbReference type="EMBL" id="OGL88370.1"/>
    </source>
</evidence>
<evidence type="ECO:0000256" key="4">
    <source>
        <dbReference type="ARBA" id="ARBA00022777"/>
    </source>
</evidence>
<comment type="subcellular location">
    <subcellularLocation>
        <location evidence="5 7">Cytoplasm</location>
    </subcellularLocation>
</comment>
<dbReference type="EC" id="2.7.4.3" evidence="5 7"/>
<dbReference type="UniPathway" id="UPA00588">
    <property type="reaction ID" value="UER00649"/>
</dbReference>
<feature type="binding site" evidence="5">
    <location>
        <begin position="19"/>
        <end position="24"/>
    </location>
    <ligand>
        <name>ATP</name>
        <dbReference type="ChEBI" id="CHEBI:30616"/>
    </ligand>
</feature>
<comment type="subunit">
    <text evidence="5 7">Monomer.</text>
</comment>
<dbReference type="SUPFAM" id="SSF52540">
    <property type="entry name" value="P-loop containing nucleoside triphosphate hydrolases"/>
    <property type="match status" value="1"/>
</dbReference>
<feature type="binding site" evidence="5">
    <location>
        <position position="136"/>
    </location>
    <ligand>
        <name>ATP</name>
        <dbReference type="ChEBI" id="CHEBI:30616"/>
    </ligand>
</feature>
<dbReference type="InterPro" id="IPR027417">
    <property type="entry name" value="P-loop_NTPase"/>
</dbReference>
<evidence type="ECO:0000256" key="3">
    <source>
        <dbReference type="ARBA" id="ARBA00022741"/>
    </source>
</evidence>
<dbReference type="PRINTS" id="PR00094">
    <property type="entry name" value="ADENYLTKNASE"/>
</dbReference>
<comment type="similarity">
    <text evidence="5 6">Belongs to the adenylate kinase family.</text>
</comment>
<evidence type="ECO:0000256" key="2">
    <source>
        <dbReference type="ARBA" id="ARBA00022727"/>
    </source>
</evidence>
<accession>A0A1F7VCU2</accession>
<dbReference type="GO" id="GO:0004017">
    <property type="term" value="F:AMP kinase activity"/>
    <property type="evidence" value="ECO:0007669"/>
    <property type="project" value="UniProtKB-UniRule"/>
</dbReference>
<keyword evidence="5" id="KW-0963">Cytoplasm</keyword>
<feature type="binding site" evidence="5">
    <location>
        <begin position="94"/>
        <end position="97"/>
    </location>
    <ligand>
        <name>AMP</name>
        <dbReference type="ChEBI" id="CHEBI:456215"/>
    </ligand>
</feature>
<feature type="binding site" evidence="5">
    <location>
        <position position="203"/>
    </location>
    <ligand>
        <name>ATP</name>
        <dbReference type="ChEBI" id="CHEBI:30616"/>
    </ligand>
</feature>
<dbReference type="GO" id="GO:0005737">
    <property type="term" value="C:cytoplasm"/>
    <property type="evidence" value="ECO:0007669"/>
    <property type="project" value="UniProtKB-SubCell"/>
</dbReference>
<reference evidence="8 9" key="1">
    <citation type="journal article" date="2016" name="Nat. Commun.">
        <title>Thousands of microbial genomes shed light on interconnected biogeochemical processes in an aquifer system.</title>
        <authorList>
            <person name="Anantharaman K."/>
            <person name="Brown C.T."/>
            <person name="Hug L.A."/>
            <person name="Sharon I."/>
            <person name="Castelle C.J."/>
            <person name="Probst A.J."/>
            <person name="Thomas B.C."/>
            <person name="Singh A."/>
            <person name="Wilkins M.J."/>
            <person name="Karaoz U."/>
            <person name="Brodie E.L."/>
            <person name="Williams K.H."/>
            <person name="Hubbard S.S."/>
            <person name="Banfield J.F."/>
        </authorList>
    </citation>
    <scope>NUCLEOTIDE SEQUENCE [LARGE SCALE GENOMIC DNA]</scope>
</reference>
<keyword evidence="3 5" id="KW-0547">Nucleotide-binding</keyword>
<dbReference type="GO" id="GO:0044209">
    <property type="term" value="P:AMP salvage"/>
    <property type="evidence" value="ECO:0007669"/>
    <property type="project" value="UniProtKB-UniRule"/>
</dbReference>
<feature type="binding site" evidence="5">
    <location>
        <position position="45"/>
    </location>
    <ligand>
        <name>AMP</name>
        <dbReference type="ChEBI" id="CHEBI:456215"/>
    </ligand>
</feature>
<feature type="binding site" evidence="5">
    <location>
        <position position="163"/>
    </location>
    <ligand>
        <name>AMP</name>
        <dbReference type="ChEBI" id="CHEBI:456215"/>
    </ligand>
</feature>